<dbReference type="GO" id="GO:0005886">
    <property type="term" value="C:plasma membrane"/>
    <property type="evidence" value="ECO:0007669"/>
    <property type="project" value="UniProtKB-SubCell"/>
</dbReference>
<evidence type="ECO:0000256" key="9">
    <source>
        <dbReference type="HAMAP-Rule" id="MF_00024"/>
    </source>
</evidence>
<dbReference type="Proteomes" id="UP000568106">
    <property type="component" value="Unassembled WGS sequence"/>
</dbReference>
<dbReference type="AlphaFoldDB" id="A0A7W8IH50"/>
<gene>
    <name evidence="9" type="primary">cobD</name>
    <name evidence="10" type="ORF">HDF09_001771</name>
</gene>
<evidence type="ECO:0000256" key="3">
    <source>
        <dbReference type="ARBA" id="ARBA00006263"/>
    </source>
</evidence>
<feature type="transmembrane region" description="Helical" evidence="9">
    <location>
        <begin position="294"/>
        <end position="312"/>
    </location>
</feature>
<evidence type="ECO:0000256" key="1">
    <source>
        <dbReference type="ARBA" id="ARBA00004651"/>
    </source>
</evidence>
<dbReference type="PANTHER" id="PTHR34308:SF1">
    <property type="entry name" value="COBALAMIN BIOSYNTHESIS PROTEIN CBIB"/>
    <property type="match status" value="1"/>
</dbReference>
<dbReference type="EMBL" id="JACHDY010000002">
    <property type="protein sequence ID" value="MBB5317102.1"/>
    <property type="molecule type" value="Genomic_DNA"/>
</dbReference>
<dbReference type="InterPro" id="IPR004485">
    <property type="entry name" value="Cobalamin_biosynth_CobD/CbiB"/>
</dbReference>
<comment type="caution">
    <text evidence="9">Lacks conserved residue(s) required for the propagation of feature annotation.</text>
</comment>
<reference evidence="10" key="1">
    <citation type="submission" date="2020-08" db="EMBL/GenBank/DDBJ databases">
        <title>Genomic Encyclopedia of Type Strains, Phase IV (KMG-V): Genome sequencing to study the core and pangenomes of soil and plant-associated prokaryotes.</title>
        <authorList>
            <person name="Whitman W."/>
        </authorList>
    </citation>
    <scope>NUCLEOTIDE SEQUENCE [LARGE SCALE GENOMIC DNA]</scope>
    <source>
        <strain evidence="10">M8UP27</strain>
    </source>
</reference>
<keyword evidence="4 9" id="KW-1003">Cell membrane</keyword>
<dbReference type="NCBIfam" id="TIGR00380">
    <property type="entry name" value="cobal_cbiB"/>
    <property type="match status" value="1"/>
</dbReference>
<dbReference type="Pfam" id="PF03186">
    <property type="entry name" value="CobD_Cbib"/>
    <property type="match status" value="1"/>
</dbReference>
<keyword evidence="8 9" id="KW-0472">Membrane</keyword>
<evidence type="ECO:0000313" key="11">
    <source>
        <dbReference type="Proteomes" id="UP000568106"/>
    </source>
</evidence>
<protein>
    <recommendedName>
        <fullName evidence="9">Cobalamin biosynthesis protein CobD</fullName>
    </recommendedName>
</protein>
<evidence type="ECO:0000256" key="4">
    <source>
        <dbReference type="ARBA" id="ARBA00022475"/>
    </source>
</evidence>
<evidence type="ECO:0000256" key="7">
    <source>
        <dbReference type="ARBA" id="ARBA00022989"/>
    </source>
</evidence>
<comment type="caution">
    <text evidence="10">The sequence shown here is derived from an EMBL/GenBank/DDBJ whole genome shotgun (WGS) entry which is preliminary data.</text>
</comment>
<comment type="pathway">
    <text evidence="2 9">Cofactor biosynthesis; adenosylcobalamin biosynthesis.</text>
</comment>
<evidence type="ECO:0000256" key="5">
    <source>
        <dbReference type="ARBA" id="ARBA00022573"/>
    </source>
</evidence>
<evidence type="ECO:0000256" key="8">
    <source>
        <dbReference type="ARBA" id="ARBA00023136"/>
    </source>
</evidence>
<comment type="similarity">
    <text evidence="3 9">Belongs to the CobD/CbiB family.</text>
</comment>
<organism evidence="10 11">
    <name type="scientific">Tunturiibacter empetritectus</name>
    <dbReference type="NCBI Taxonomy" id="3069691"/>
    <lineage>
        <taxon>Bacteria</taxon>
        <taxon>Pseudomonadati</taxon>
        <taxon>Acidobacteriota</taxon>
        <taxon>Terriglobia</taxon>
        <taxon>Terriglobales</taxon>
        <taxon>Acidobacteriaceae</taxon>
        <taxon>Tunturiibacter</taxon>
    </lineage>
</organism>
<proteinExistence type="inferred from homology"/>
<keyword evidence="6 9" id="KW-0812">Transmembrane</keyword>
<comment type="function">
    <text evidence="9">Converts cobyric acid to cobinamide by the addition of aminopropanol on the F carboxylic group.</text>
</comment>
<dbReference type="HAMAP" id="MF_00024">
    <property type="entry name" value="CobD_CbiB"/>
    <property type="match status" value="1"/>
</dbReference>
<dbReference type="UniPathway" id="UPA00148"/>
<comment type="subcellular location">
    <subcellularLocation>
        <location evidence="1 9">Cell membrane</location>
        <topology evidence="1 9">Multi-pass membrane protein</topology>
    </subcellularLocation>
</comment>
<keyword evidence="10" id="KW-0436">Ligase</keyword>
<keyword evidence="11" id="KW-1185">Reference proteome</keyword>
<keyword evidence="7 9" id="KW-1133">Transmembrane helix</keyword>
<accession>A0A7W8IH50</accession>
<sequence length="317" mass="34036">MSRRRVLAAAYLFDWAAGDPEWFPHPVRLIGKGIERGERILRSPGQTPAAELAAGGMLTFGIVVAAYLATAKTLALAHKRDRRLGFVVEMLLAWTCLASRSLHKEASAVVDAMEEGDNILARQRLARIVGRDTQALDQHEISRAVIETVAESSSDGVVAPLFYMAIGGVPLAMAYKAINTLDSMIGHADDRYFYFGKIAARLDDVANFLPSRLTALGIAAAAVIEDASPAAALETWWRDGMKHKSPNAGQPESAMAGALHVRLGGKNYYAGEPMAAFLLGADFPPPNALKARQAIRIVAVVSAVGAVVALLLRRGRR</sequence>
<keyword evidence="5 9" id="KW-0169">Cobalamin biosynthesis</keyword>
<dbReference type="GO" id="GO:0016874">
    <property type="term" value="F:ligase activity"/>
    <property type="evidence" value="ECO:0007669"/>
    <property type="project" value="UniProtKB-KW"/>
</dbReference>
<dbReference type="GO" id="GO:0048472">
    <property type="term" value="F:threonine-phosphate decarboxylase activity"/>
    <property type="evidence" value="ECO:0007669"/>
    <property type="project" value="InterPro"/>
</dbReference>
<dbReference type="GO" id="GO:0009236">
    <property type="term" value="P:cobalamin biosynthetic process"/>
    <property type="evidence" value="ECO:0007669"/>
    <property type="project" value="UniProtKB-UniRule"/>
</dbReference>
<evidence type="ECO:0000256" key="6">
    <source>
        <dbReference type="ARBA" id="ARBA00022692"/>
    </source>
</evidence>
<name>A0A7W8IH50_9BACT</name>
<evidence type="ECO:0000256" key="2">
    <source>
        <dbReference type="ARBA" id="ARBA00004953"/>
    </source>
</evidence>
<feature type="transmembrane region" description="Helical" evidence="9">
    <location>
        <begin position="52"/>
        <end position="71"/>
    </location>
</feature>
<dbReference type="PANTHER" id="PTHR34308">
    <property type="entry name" value="COBALAMIN BIOSYNTHESIS PROTEIN CBIB"/>
    <property type="match status" value="1"/>
</dbReference>
<evidence type="ECO:0000313" key="10">
    <source>
        <dbReference type="EMBL" id="MBB5317102.1"/>
    </source>
</evidence>
<dbReference type="GO" id="GO:0015420">
    <property type="term" value="F:ABC-type vitamin B12 transporter activity"/>
    <property type="evidence" value="ECO:0007669"/>
    <property type="project" value="UniProtKB-UniRule"/>
</dbReference>